<protein>
    <recommendedName>
        <fullName evidence="1">F-box domain-containing protein</fullName>
    </recommendedName>
</protein>
<dbReference type="PROSITE" id="PS50181">
    <property type="entry name" value="FBOX"/>
    <property type="match status" value="1"/>
</dbReference>
<keyword evidence="3" id="KW-1185">Reference proteome</keyword>
<sequence length="517" mass="57495">MACPIFSLPLELHALVFLHLEPEDLLNLGSTCKTFRDVISHMNIWKDALRMLCARDGLFTPSYPFDEMDLCDLKRAALHSFQWNQRMLSIDPGEQGCLTPHREIPLPRDPRVTPQTDFLDADILPGGRYVVGSSANFITLWDLGPIHHSLEYPPRILDSIYDAANRYRIWFPTRSSPHGTNCFRICAFFSSEMNLSCLRVYEVGPLPRSTSFRLLGQLYCPTFVTSWLVGDCVLLETVPFDETLEGGQMVWDVTRNLVTPPFKLVGRTFPTLGWAVEGRSLLGLQPKRRDSEGDSITNLSTWRIPKLDPMGDKTSLSLWNPSATETIEPDIQVDFDQGEVASLCQDFGNPVPRMAFRSASAGTSIFHLGSHSLDAATGNVRICRVGIVGEGIDELGNSRERTVKLLSNDLFQKPYRITASRCSHFSVAGVYITNVIDTTFPVAVSSNRKKHVSETNLVHSRIEADEGSPGGSCRLATVPVKQGNWVTSLCTASSRMAHIGKSSPDRVNTVFITYLAP</sequence>
<gene>
    <name evidence="2" type="ORF">DFP72DRAFT_354961</name>
</gene>
<dbReference type="Gene3D" id="1.20.1280.50">
    <property type="match status" value="1"/>
</dbReference>
<dbReference type="AlphaFoldDB" id="A0A8H6M8C1"/>
<accession>A0A8H6M8C1</accession>
<name>A0A8H6M8C1_9AGAR</name>
<dbReference type="Pfam" id="PF00646">
    <property type="entry name" value="F-box"/>
    <property type="match status" value="1"/>
</dbReference>
<dbReference type="Proteomes" id="UP000521943">
    <property type="component" value="Unassembled WGS sequence"/>
</dbReference>
<dbReference type="SUPFAM" id="SSF81383">
    <property type="entry name" value="F-box domain"/>
    <property type="match status" value="1"/>
</dbReference>
<dbReference type="EMBL" id="JACGCI010000032">
    <property type="protein sequence ID" value="KAF6754922.1"/>
    <property type="molecule type" value="Genomic_DNA"/>
</dbReference>
<evidence type="ECO:0000313" key="2">
    <source>
        <dbReference type="EMBL" id="KAF6754922.1"/>
    </source>
</evidence>
<comment type="caution">
    <text evidence="2">The sequence shown here is derived from an EMBL/GenBank/DDBJ whole genome shotgun (WGS) entry which is preliminary data.</text>
</comment>
<reference evidence="2 3" key="1">
    <citation type="submission" date="2020-07" db="EMBL/GenBank/DDBJ databases">
        <title>Comparative genomics of pyrophilous fungi reveals a link between fire events and developmental genes.</title>
        <authorList>
            <consortium name="DOE Joint Genome Institute"/>
            <person name="Steindorff A.S."/>
            <person name="Carver A."/>
            <person name="Calhoun S."/>
            <person name="Stillman K."/>
            <person name="Liu H."/>
            <person name="Lipzen A."/>
            <person name="Pangilinan J."/>
            <person name="Labutti K."/>
            <person name="Bruns T.D."/>
            <person name="Grigoriev I.V."/>
        </authorList>
    </citation>
    <scope>NUCLEOTIDE SEQUENCE [LARGE SCALE GENOMIC DNA]</scope>
    <source>
        <strain evidence="2 3">CBS 144469</strain>
    </source>
</reference>
<dbReference type="OrthoDB" id="3145038at2759"/>
<dbReference type="CDD" id="cd09917">
    <property type="entry name" value="F-box_SF"/>
    <property type="match status" value="1"/>
</dbReference>
<feature type="domain" description="F-box" evidence="1">
    <location>
        <begin position="2"/>
        <end position="48"/>
    </location>
</feature>
<evidence type="ECO:0000259" key="1">
    <source>
        <dbReference type="PROSITE" id="PS50181"/>
    </source>
</evidence>
<dbReference type="InterPro" id="IPR001810">
    <property type="entry name" value="F-box_dom"/>
</dbReference>
<dbReference type="InterPro" id="IPR036047">
    <property type="entry name" value="F-box-like_dom_sf"/>
</dbReference>
<dbReference type="SMART" id="SM00256">
    <property type="entry name" value="FBOX"/>
    <property type="match status" value="1"/>
</dbReference>
<organism evidence="2 3">
    <name type="scientific">Ephemerocybe angulata</name>
    <dbReference type="NCBI Taxonomy" id="980116"/>
    <lineage>
        <taxon>Eukaryota</taxon>
        <taxon>Fungi</taxon>
        <taxon>Dikarya</taxon>
        <taxon>Basidiomycota</taxon>
        <taxon>Agaricomycotina</taxon>
        <taxon>Agaricomycetes</taxon>
        <taxon>Agaricomycetidae</taxon>
        <taxon>Agaricales</taxon>
        <taxon>Agaricineae</taxon>
        <taxon>Psathyrellaceae</taxon>
        <taxon>Ephemerocybe</taxon>
    </lineage>
</organism>
<evidence type="ECO:0000313" key="3">
    <source>
        <dbReference type="Proteomes" id="UP000521943"/>
    </source>
</evidence>
<proteinExistence type="predicted"/>